<protein>
    <submittedName>
        <fullName evidence="3">Uncharacterized protein</fullName>
    </submittedName>
</protein>
<feature type="transmembrane region" description="Helical" evidence="2">
    <location>
        <begin position="77"/>
        <end position="94"/>
    </location>
</feature>
<keyword evidence="2" id="KW-0812">Transmembrane</keyword>
<dbReference type="EMBL" id="BAABBR010000001">
    <property type="protein sequence ID" value="GAA4036958.1"/>
    <property type="molecule type" value="Genomic_DNA"/>
</dbReference>
<dbReference type="RefSeq" id="WP_344696638.1">
    <property type="nucleotide sequence ID" value="NZ_BAABBR010000001.1"/>
</dbReference>
<feature type="transmembrane region" description="Helical" evidence="2">
    <location>
        <begin position="45"/>
        <end position="65"/>
    </location>
</feature>
<evidence type="ECO:0000256" key="2">
    <source>
        <dbReference type="SAM" id="Phobius"/>
    </source>
</evidence>
<feature type="region of interest" description="Disordered" evidence="1">
    <location>
        <begin position="117"/>
        <end position="142"/>
    </location>
</feature>
<dbReference type="Proteomes" id="UP001424459">
    <property type="component" value="Unassembled WGS sequence"/>
</dbReference>
<keyword evidence="2" id="KW-1133">Transmembrane helix</keyword>
<evidence type="ECO:0000256" key="1">
    <source>
        <dbReference type="SAM" id="MobiDB-lite"/>
    </source>
</evidence>
<reference evidence="4" key="1">
    <citation type="journal article" date="2019" name="Int. J. Syst. Evol. Microbiol.">
        <title>The Global Catalogue of Microorganisms (GCM) 10K type strain sequencing project: providing services to taxonomists for standard genome sequencing and annotation.</title>
        <authorList>
            <consortium name="The Broad Institute Genomics Platform"/>
            <consortium name="The Broad Institute Genome Sequencing Center for Infectious Disease"/>
            <person name="Wu L."/>
            <person name="Ma J."/>
        </authorList>
    </citation>
    <scope>NUCLEOTIDE SEQUENCE [LARGE SCALE GENOMIC DNA]</scope>
    <source>
        <strain evidence="4">JCM 17564</strain>
    </source>
</reference>
<accession>A0ABP7U6V1</accession>
<name>A0ABP7U6V1_9SPHN</name>
<evidence type="ECO:0000313" key="3">
    <source>
        <dbReference type="EMBL" id="GAA4036958.1"/>
    </source>
</evidence>
<proteinExistence type="predicted"/>
<keyword evidence="4" id="KW-1185">Reference proteome</keyword>
<keyword evidence="2" id="KW-0472">Membrane</keyword>
<sequence>MIALCLGIIALLVFVPDIPLSRTLHVWLVALPAERLETLDRKRLFFLIALAMFFAAGAEMMVLIGSAEIAATLAWQIALYADAVTATIVAAVLVRTRPAITYVAARTMGLVRRASRRRRTCKPTGRAAANDDDPAPARTLAA</sequence>
<evidence type="ECO:0000313" key="4">
    <source>
        <dbReference type="Proteomes" id="UP001424459"/>
    </source>
</evidence>
<comment type="caution">
    <text evidence="3">The sequence shown here is derived from an EMBL/GenBank/DDBJ whole genome shotgun (WGS) entry which is preliminary data.</text>
</comment>
<gene>
    <name evidence="3" type="ORF">GCM10022281_16940</name>
</gene>
<organism evidence="3 4">
    <name type="scientific">Sphingomonas rosea</name>
    <dbReference type="NCBI Taxonomy" id="335605"/>
    <lineage>
        <taxon>Bacteria</taxon>
        <taxon>Pseudomonadati</taxon>
        <taxon>Pseudomonadota</taxon>
        <taxon>Alphaproteobacteria</taxon>
        <taxon>Sphingomonadales</taxon>
        <taxon>Sphingomonadaceae</taxon>
        <taxon>Sphingomonas</taxon>
    </lineage>
</organism>